<evidence type="ECO:0000256" key="7">
    <source>
        <dbReference type="SAM" id="MobiDB-lite"/>
    </source>
</evidence>
<dbReference type="OrthoDB" id="10017101at2759"/>
<dbReference type="AlphaFoldDB" id="A0A9P0DGJ7"/>
<keyword evidence="3 6" id="KW-0808">Transferase</keyword>
<evidence type="ECO:0000256" key="2">
    <source>
        <dbReference type="ARBA" id="ARBA00022603"/>
    </source>
</evidence>
<sequence length="663" mass="75500">MWKNEVNIDVEIDITLDQVDSNFEIISRNNGSKQPNNTRKRFKHDRSARKRSKSFSGCGPINPKPVLPTKFLLGGNINDPLNLNSLQDDEINRAMNAVTPKSSPLPTPPRRKMPVEVIVSPNTHDPLHLMDGKNDKEYEEHLSTPVKKCKKRRVKKRRTMSASAEGCIPDNAVPFEARTPEATEDSARIPECPEILANDTNETITIIDGACNALTFDLKEKSKPKSEDCQAKKFKSFMDKIVSPVIPQPGAWLKRSNSIKISRPRPNKPNQDALPTFKEGNKKFQYGNYNRYYGYRNPHNETDPRLKVFYLYPDLFHNRDILDVGCNIGHITLSVARDFNARTVTGIDIDPKLISIARKNIKYYVKTADTTPTKLDGTPGLLETPTNESGSEFFPISLPVFYGPIDIPGFHKTQQERDFPKNVSFKQCNYVLEDESLLALEEPQYDVILCLSITKWIHLNWGDRGLKLTFRRMYEQLRPGGKLILEPQPWHGYKSKKKLTEKIFENFNSIELLPDKFSEYLLSPAVGFAKSEILGFPQHRSVGFRRPIQVFTKSTMFPSERIEVTPKVDHETPLKAQSVPDKQEMPTSAVTSVNHVYTNLLQPTPSYSACSEENNENRHQPPARSNPNVSDTKNTDISEQTDVVRKNTDNTEQTDVVRFKEKD</sequence>
<organism evidence="9 10">
    <name type="scientific">Ceutorhynchus assimilis</name>
    <name type="common">cabbage seed weevil</name>
    <dbReference type="NCBI Taxonomy" id="467358"/>
    <lineage>
        <taxon>Eukaryota</taxon>
        <taxon>Metazoa</taxon>
        <taxon>Ecdysozoa</taxon>
        <taxon>Arthropoda</taxon>
        <taxon>Hexapoda</taxon>
        <taxon>Insecta</taxon>
        <taxon>Pterygota</taxon>
        <taxon>Neoptera</taxon>
        <taxon>Endopterygota</taxon>
        <taxon>Coleoptera</taxon>
        <taxon>Polyphaga</taxon>
        <taxon>Cucujiformia</taxon>
        <taxon>Curculionidae</taxon>
        <taxon>Ceutorhynchinae</taxon>
        <taxon>Ceutorhynchus</taxon>
    </lineage>
</organism>
<feature type="compositionally biased region" description="Polar residues" evidence="7">
    <location>
        <begin position="623"/>
        <end position="641"/>
    </location>
</feature>
<dbReference type="EC" id="2.1.1.-" evidence="6"/>
<protein>
    <recommendedName>
        <fullName evidence="6">RNA methyltransferase</fullName>
        <ecNumber evidence="6">2.1.1.-</ecNumber>
    </recommendedName>
</protein>
<dbReference type="InterPro" id="IPR041698">
    <property type="entry name" value="Methyltransf_25"/>
</dbReference>
<dbReference type="InterPro" id="IPR039772">
    <property type="entry name" value="Bin3-like"/>
</dbReference>
<feature type="compositionally biased region" description="Polar residues" evidence="7">
    <location>
        <begin position="27"/>
        <end position="37"/>
    </location>
</feature>
<dbReference type="Gene3D" id="3.40.50.150">
    <property type="entry name" value="Vaccinia Virus protein VP39"/>
    <property type="match status" value="1"/>
</dbReference>
<gene>
    <name evidence="9" type="ORF">CEUTPL_LOCUS1216</name>
</gene>
<feature type="domain" description="Bin3-type SAM" evidence="8">
    <location>
        <begin position="303"/>
        <end position="556"/>
    </location>
</feature>
<feature type="region of interest" description="Disordered" evidence="7">
    <location>
        <begin position="604"/>
        <end position="663"/>
    </location>
</feature>
<dbReference type="GO" id="GO:0040031">
    <property type="term" value="P:snRNA modification"/>
    <property type="evidence" value="ECO:0007669"/>
    <property type="project" value="TreeGrafter"/>
</dbReference>
<accession>A0A9P0DGJ7</accession>
<dbReference type="SUPFAM" id="SSF53335">
    <property type="entry name" value="S-adenosyl-L-methionine-dependent methyltransferases"/>
    <property type="match status" value="1"/>
</dbReference>
<evidence type="ECO:0000259" key="8">
    <source>
        <dbReference type="PROSITE" id="PS51515"/>
    </source>
</evidence>
<keyword evidence="10" id="KW-1185">Reference proteome</keyword>
<dbReference type="InterPro" id="IPR029063">
    <property type="entry name" value="SAM-dependent_MTases_sf"/>
</dbReference>
<feature type="region of interest" description="Disordered" evidence="7">
    <location>
        <begin position="27"/>
        <end position="61"/>
    </location>
</feature>
<comment type="similarity">
    <text evidence="1 6">Belongs to the methyltransferase superfamily.</text>
</comment>
<evidence type="ECO:0000256" key="4">
    <source>
        <dbReference type="ARBA" id="ARBA00022691"/>
    </source>
</evidence>
<dbReference type="PANTHER" id="PTHR12315:SF0">
    <property type="entry name" value="7SK SNRNA METHYLPHOSPHATE CAPPING ENZYME"/>
    <property type="match status" value="1"/>
</dbReference>
<feature type="region of interest" description="Disordered" evidence="7">
    <location>
        <begin position="567"/>
        <end position="589"/>
    </location>
</feature>
<dbReference type="EMBL" id="OU892277">
    <property type="protein sequence ID" value="CAH1122131.1"/>
    <property type="molecule type" value="Genomic_DNA"/>
</dbReference>
<evidence type="ECO:0000256" key="3">
    <source>
        <dbReference type="ARBA" id="ARBA00022679"/>
    </source>
</evidence>
<dbReference type="GO" id="GO:0008173">
    <property type="term" value="F:RNA methyltransferase activity"/>
    <property type="evidence" value="ECO:0007669"/>
    <property type="project" value="UniProtKB-UniRule"/>
</dbReference>
<dbReference type="GO" id="GO:0032259">
    <property type="term" value="P:methylation"/>
    <property type="evidence" value="ECO:0007669"/>
    <property type="project" value="UniProtKB-KW"/>
</dbReference>
<dbReference type="Pfam" id="PF13649">
    <property type="entry name" value="Methyltransf_25"/>
    <property type="match status" value="1"/>
</dbReference>
<dbReference type="PANTHER" id="PTHR12315">
    <property type="entry name" value="BICOID-INTERACTING PROTEIN RELATED"/>
    <property type="match status" value="1"/>
</dbReference>
<keyword evidence="2 6" id="KW-0489">Methyltransferase</keyword>
<dbReference type="Proteomes" id="UP001152799">
    <property type="component" value="Chromosome 1"/>
</dbReference>
<reference evidence="9" key="1">
    <citation type="submission" date="2022-01" db="EMBL/GenBank/DDBJ databases">
        <authorList>
            <person name="King R."/>
        </authorList>
    </citation>
    <scope>NUCLEOTIDE SEQUENCE</scope>
</reference>
<dbReference type="PROSITE" id="PS51515">
    <property type="entry name" value="BIN3_SAM"/>
    <property type="match status" value="1"/>
</dbReference>
<evidence type="ECO:0000313" key="10">
    <source>
        <dbReference type="Proteomes" id="UP001152799"/>
    </source>
</evidence>
<dbReference type="InterPro" id="IPR024160">
    <property type="entry name" value="BIN3_SAM-bd_dom"/>
</dbReference>
<dbReference type="CDD" id="cd02440">
    <property type="entry name" value="AdoMet_MTases"/>
    <property type="match status" value="1"/>
</dbReference>
<name>A0A9P0DGJ7_9CUCU</name>
<dbReference type="GO" id="GO:0008171">
    <property type="term" value="F:O-methyltransferase activity"/>
    <property type="evidence" value="ECO:0007669"/>
    <property type="project" value="UniProtKB-UniRule"/>
</dbReference>
<feature type="compositionally biased region" description="Basic residues" evidence="7">
    <location>
        <begin position="38"/>
        <end position="53"/>
    </location>
</feature>
<proteinExistence type="inferred from homology"/>
<keyword evidence="4 5" id="KW-0949">S-adenosyl-L-methionine</keyword>
<feature type="compositionally biased region" description="Basic and acidic residues" evidence="7">
    <location>
        <begin position="642"/>
        <end position="663"/>
    </location>
</feature>
<evidence type="ECO:0000256" key="6">
    <source>
        <dbReference type="RuleBase" id="RU367087"/>
    </source>
</evidence>
<dbReference type="GO" id="GO:0017069">
    <property type="term" value="F:snRNA binding"/>
    <property type="evidence" value="ECO:0007669"/>
    <property type="project" value="TreeGrafter"/>
</dbReference>
<evidence type="ECO:0000313" key="9">
    <source>
        <dbReference type="EMBL" id="CAH1122131.1"/>
    </source>
</evidence>
<dbReference type="Pfam" id="PF06859">
    <property type="entry name" value="Bin3"/>
    <property type="match status" value="1"/>
</dbReference>
<evidence type="ECO:0000256" key="1">
    <source>
        <dbReference type="ARBA" id="ARBA00008361"/>
    </source>
</evidence>
<dbReference type="InterPro" id="IPR010675">
    <property type="entry name" value="Bin3_C"/>
</dbReference>
<evidence type="ECO:0000256" key="5">
    <source>
        <dbReference type="PROSITE-ProRule" id="PRU00848"/>
    </source>
</evidence>